<feature type="domain" description="HTH lysR-type" evidence="5">
    <location>
        <begin position="3"/>
        <end position="60"/>
    </location>
</feature>
<dbReference type="GO" id="GO:0032993">
    <property type="term" value="C:protein-DNA complex"/>
    <property type="evidence" value="ECO:0007669"/>
    <property type="project" value="TreeGrafter"/>
</dbReference>
<dbReference type="Pfam" id="PF00126">
    <property type="entry name" value="HTH_1"/>
    <property type="match status" value="1"/>
</dbReference>
<dbReference type="GO" id="GO:0003677">
    <property type="term" value="F:DNA binding"/>
    <property type="evidence" value="ECO:0007669"/>
    <property type="project" value="UniProtKB-KW"/>
</dbReference>
<dbReference type="PANTHER" id="PTHR30346">
    <property type="entry name" value="TRANSCRIPTIONAL DUAL REGULATOR HCAR-RELATED"/>
    <property type="match status" value="1"/>
</dbReference>
<evidence type="ECO:0000256" key="3">
    <source>
        <dbReference type="ARBA" id="ARBA00023125"/>
    </source>
</evidence>
<dbReference type="AlphaFoldDB" id="A0A239AR36"/>
<dbReference type="PROSITE" id="PS50931">
    <property type="entry name" value="HTH_LYSR"/>
    <property type="match status" value="1"/>
</dbReference>
<dbReference type="EMBL" id="FZNP01000009">
    <property type="protein sequence ID" value="SNR98135.1"/>
    <property type="molecule type" value="Genomic_DNA"/>
</dbReference>
<evidence type="ECO:0000256" key="2">
    <source>
        <dbReference type="ARBA" id="ARBA00023015"/>
    </source>
</evidence>
<dbReference type="InterPro" id="IPR036388">
    <property type="entry name" value="WH-like_DNA-bd_sf"/>
</dbReference>
<evidence type="ECO:0000256" key="4">
    <source>
        <dbReference type="ARBA" id="ARBA00023163"/>
    </source>
</evidence>
<organism evidence="6 7">
    <name type="scientific">Actinomadura mexicana</name>
    <dbReference type="NCBI Taxonomy" id="134959"/>
    <lineage>
        <taxon>Bacteria</taxon>
        <taxon>Bacillati</taxon>
        <taxon>Actinomycetota</taxon>
        <taxon>Actinomycetes</taxon>
        <taxon>Streptosporangiales</taxon>
        <taxon>Thermomonosporaceae</taxon>
        <taxon>Actinomadura</taxon>
    </lineage>
</organism>
<protein>
    <submittedName>
        <fullName evidence="6">DNA-binding transcriptional regulator, LysR family</fullName>
    </submittedName>
</protein>
<dbReference type="SUPFAM" id="SSF46785">
    <property type="entry name" value="Winged helix' DNA-binding domain"/>
    <property type="match status" value="1"/>
</dbReference>
<dbReference type="FunFam" id="1.10.10.10:FF:000001">
    <property type="entry name" value="LysR family transcriptional regulator"/>
    <property type="match status" value="1"/>
</dbReference>
<dbReference type="OrthoDB" id="3828349at2"/>
<keyword evidence="4" id="KW-0804">Transcription</keyword>
<comment type="similarity">
    <text evidence="1">Belongs to the LysR transcriptional regulatory family.</text>
</comment>
<name>A0A239AR36_9ACTN</name>
<keyword evidence="3 6" id="KW-0238">DNA-binding</keyword>
<dbReference type="SUPFAM" id="SSF53850">
    <property type="entry name" value="Periplasmic binding protein-like II"/>
    <property type="match status" value="1"/>
</dbReference>
<accession>A0A239AR36</accession>
<dbReference type="Pfam" id="PF03466">
    <property type="entry name" value="LysR_substrate"/>
    <property type="match status" value="1"/>
</dbReference>
<evidence type="ECO:0000313" key="6">
    <source>
        <dbReference type="EMBL" id="SNR98135.1"/>
    </source>
</evidence>
<dbReference type="RefSeq" id="WP_089313995.1">
    <property type="nucleotide sequence ID" value="NZ_FZNP01000009.1"/>
</dbReference>
<keyword evidence="7" id="KW-1185">Reference proteome</keyword>
<reference evidence="7" key="1">
    <citation type="submission" date="2017-06" db="EMBL/GenBank/DDBJ databases">
        <authorList>
            <person name="Varghese N."/>
            <person name="Submissions S."/>
        </authorList>
    </citation>
    <scope>NUCLEOTIDE SEQUENCE [LARGE SCALE GENOMIC DNA]</scope>
    <source>
        <strain evidence="7">DSM 44485</strain>
    </source>
</reference>
<dbReference type="GO" id="GO:0003700">
    <property type="term" value="F:DNA-binding transcription factor activity"/>
    <property type="evidence" value="ECO:0007669"/>
    <property type="project" value="InterPro"/>
</dbReference>
<evidence type="ECO:0000259" key="5">
    <source>
        <dbReference type="PROSITE" id="PS50931"/>
    </source>
</evidence>
<dbReference type="Proteomes" id="UP000198420">
    <property type="component" value="Unassembled WGS sequence"/>
</dbReference>
<gene>
    <name evidence="6" type="ORF">SAMN06265355_109155</name>
</gene>
<proteinExistence type="inferred from homology"/>
<dbReference type="InterPro" id="IPR036390">
    <property type="entry name" value="WH_DNA-bd_sf"/>
</dbReference>
<keyword evidence="2" id="KW-0805">Transcription regulation</keyword>
<dbReference type="InterPro" id="IPR005119">
    <property type="entry name" value="LysR_subst-bd"/>
</dbReference>
<dbReference type="PRINTS" id="PR00039">
    <property type="entry name" value="HTHLYSR"/>
</dbReference>
<dbReference type="InterPro" id="IPR000847">
    <property type="entry name" value="LysR_HTH_N"/>
</dbReference>
<dbReference type="Gene3D" id="1.10.10.10">
    <property type="entry name" value="Winged helix-like DNA-binding domain superfamily/Winged helix DNA-binding domain"/>
    <property type="match status" value="1"/>
</dbReference>
<evidence type="ECO:0000313" key="7">
    <source>
        <dbReference type="Proteomes" id="UP000198420"/>
    </source>
</evidence>
<dbReference type="Gene3D" id="3.40.190.10">
    <property type="entry name" value="Periplasmic binding protein-like II"/>
    <property type="match status" value="2"/>
</dbReference>
<evidence type="ECO:0000256" key="1">
    <source>
        <dbReference type="ARBA" id="ARBA00009437"/>
    </source>
</evidence>
<dbReference type="PANTHER" id="PTHR30346:SF0">
    <property type="entry name" value="HCA OPERON TRANSCRIPTIONAL ACTIVATOR HCAR"/>
    <property type="match status" value="1"/>
</dbReference>
<sequence>MELDLGAVRAFLAVVDDGRFTDAADRLDMTQQAISKRIAKLEAALGVPLLHRSRAGARPTEDGAAFLPKARALIGLADQATAMLRARHRALRIDVLAHNSAPIDIVRSFYETGDAEVDIVVSRGTGSRWTALSDGSIDAAFGRVTAPLPSRIRQVPAALEPIPVLVGHQHRLAERRQVPMADLAGSTAWMPGNTPGSEWADYYRHLSAEFGIHIDASGPVFGRDYMMEKIGASPDLITFGNKTQFPGHPDVVQIALTDPTPAYPWSLMWHEANRHPSLPRFIAHAQHHYRPRTQWLPTPDRPHFAVSRRAGFTV</sequence>